<proteinExistence type="predicted"/>
<protein>
    <submittedName>
        <fullName evidence="1">Uncharacterized protein</fullName>
    </submittedName>
</protein>
<reference evidence="1" key="2">
    <citation type="submission" date="2023-05" db="EMBL/GenBank/DDBJ databases">
        <authorList>
            <person name="Schelkunov M.I."/>
        </authorList>
    </citation>
    <scope>NUCLEOTIDE SEQUENCE</scope>
    <source>
        <strain evidence="1">Hsosn_3</strain>
        <tissue evidence="1">Leaf</tissue>
    </source>
</reference>
<reference evidence="1" key="1">
    <citation type="submission" date="2023-02" db="EMBL/GenBank/DDBJ databases">
        <title>Genome of toxic invasive species Heracleum sosnowskyi carries increased number of genes despite the absence of recent whole-genome duplications.</title>
        <authorList>
            <person name="Schelkunov M."/>
            <person name="Shtratnikova V."/>
            <person name="Makarenko M."/>
            <person name="Klepikova A."/>
            <person name="Omelchenko D."/>
            <person name="Novikova G."/>
            <person name="Obukhova E."/>
            <person name="Bogdanov V."/>
            <person name="Penin A."/>
            <person name="Logacheva M."/>
        </authorList>
    </citation>
    <scope>NUCLEOTIDE SEQUENCE</scope>
    <source>
        <strain evidence="1">Hsosn_3</strain>
        <tissue evidence="1">Leaf</tissue>
    </source>
</reference>
<name>A0AAD8MXI9_9APIA</name>
<comment type="caution">
    <text evidence="1">The sequence shown here is derived from an EMBL/GenBank/DDBJ whole genome shotgun (WGS) entry which is preliminary data.</text>
</comment>
<dbReference type="AlphaFoldDB" id="A0AAD8MXI9"/>
<keyword evidence="2" id="KW-1185">Reference proteome</keyword>
<organism evidence="1 2">
    <name type="scientific">Heracleum sosnowskyi</name>
    <dbReference type="NCBI Taxonomy" id="360622"/>
    <lineage>
        <taxon>Eukaryota</taxon>
        <taxon>Viridiplantae</taxon>
        <taxon>Streptophyta</taxon>
        <taxon>Embryophyta</taxon>
        <taxon>Tracheophyta</taxon>
        <taxon>Spermatophyta</taxon>
        <taxon>Magnoliopsida</taxon>
        <taxon>eudicotyledons</taxon>
        <taxon>Gunneridae</taxon>
        <taxon>Pentapetalae</taxon>
        <taxon>asterids</taxon>
        <taxon>campanulids</taxon>
        <taxon>Apiales</taxon>
        <taxon>Apiaceae</taxon>
        <taxon>Apioideae</taxon>
        <taxon>apioid superclade</taxon>
        <taxon>Tordylieae</taxon>
        <taxon>Tordyliinae</taxon>
        <taxon>Heracleum</taxon>
    </lineage>
</organism>
<evidence type="ECO:0000313" key="2">
    <source>
        <dbReference type="Proteomes" id="UP001237642"/>
    </source>
</evidence>
<evidence type="ECO:0000313" key="1">
    <source>
        <dbReference type="EMBL" id="KAK1393675.1"/>
    </source>
</evidence>
<sequence length="288" mass="32893">MVFALKTTKEKNITRGEKALIRRNGITYVELSVNFLHNSTMNWVNCCYALPQYDVCFQFDVVKDISLNMFNFLGLINVFNHFGGNLVFHFRNVKGDEVCVSFSHVSFLYWTVKGLCMLDLAVGTPIAMEQDTHRTVRNEPILEARMLIEVGTLDPLQNFIMVNAYDVNRKFKVMITYERPHICGYYYSIHGGVYPNVMFMLVLGPNVMFMQVLGPTLEHSRGTSNVLISFSKSSEIEHDVGRVQVAAQNNDDAQLDGFAQPEGVHVNAGQQWRSCLTLFLMIMFIFRT</sequence>
<gene>
    <name evidence="1" type="ORF">POM88_012731</name>
</gene>
<dbReference type="Proteomes" id="UP001237642">
    <property type="component" value="Unassembled WGS sequence"/>
</dbReference>
<accession>A0AAD8MXI9</accession>
<dbReference type="EMBL" id="JAUIZM010000003">
    <property type="protein sequence ID" value="KAK1393675.1"/>
    <property type="molecule type" value="Genomic_DNA"/>
</dbReference>